<keyword evidence="5" id="KW-0418">Kinase</keyword>
<dbReference type="PROSITE" id="PS00108">
    <property type="entry name" value="PROTEIN_KINASE_ST"/>
    <property type="match status" value="1"/>
</dbReference>
<keyword evidence="3" id="KW-0808">Transferase</keyword>
<evidence type="ECO:0000256" key="3">
    <source>
        <dbReference type="ARBA" id="ARBA00022679"/>
    </source>
</evidence>
<evidence type="ECO:0000256" key="5">
    <source>
        <dbReference type="ARBA" id="ARBA00022777"/>
    </source>
</evidence>
<dbReference type="PANTHER" id="PTHR24349">
    <property type="entry name" value="SERINE/THREONINE-PROTEIN KINASE"/>
    <property type="match status" value="1"/>
</dbReference>
<evidence type="ECO:0000313" key="11">
    <source>
        <dbReference type="EMBL" id="CAD8842641.1"/>
    </source>
</evidence>
<comment type="similarity">
    <text evidence="8">Belongs to the protein kinase superfamily. Ser/Thr protein kinase family. CDPK subfamily.</text>
</comment>
<dbReference type="SUPFAM" id="SSF56112">
    <property type="entry name" value="Protein kinase-like (PK-like)"/>
    <property type="match status" value="1"/>
</dbReference>
<dbReference type="Pfam" id="PF00069">
    <property type="entry name" value="Pkinase"/>
    <property type="match status" value="1"/>
</dbReference>
<dbReference type="Gene3D" id="1.10.238.10">
    <property type="entry name" value="EF-hand"/>
    <property type="match status" value="2"/>
</dbReference>
<keyword evidence="7" id="KW-0067">ATP-binding</keyword>
<evidence type="ECO:0000259" key="9">
    <source>
        <dbReference type="PROSITE" id="PS50011"/>
    </source>
</evidence>
<proteinExistence type="inferred from homology"/>
<accession>A0A7S1F4J7</accession>
<evidence type="ECO:0000256" key="8">
    <source>
        <dbReference type="ARBA" id="ARBA00024334"/>
    </source>
</evidence>
<dbReference type="InterPro" id="IPR050205">
    <property type="entry name" value="CDPK_Ser/Thr_kinases"/>
</dbReference>
<evidence type="ECO:0008006" key="12">
    <source>
        <dbReference type="Google" id="ProtNLM"/>
    </source>
</evidence>
<dbReference type="AlphaFoldDB" id="A0A7S1F4J7"/>
<dbReference type="GO" id="GO:0005509">
    <property type="term" value="F:calcium ion binding"/>
    <property type="evidence" value="ECO:0007669"/>
    <property type="project" value="InterPro"/>
</dbReference>
<sequence length="497" mass="56342">MDVFEFEMLFRNLLLTSLHCHERIPFHREFFLGRRIGQPANYYEILETIAHNCYGILTKVMDKKTEEIRCLKSVNKNQALRSGLPLQIMAEKLEKLRWLDHPSILRVREYFVDQHSFYLVCDFVHSGSILHTIEHKISQHNFPTERWVRDIFLQVGQGLAYAHDKGVVHQDVKLDNIVLNAVDPPSAMLVEMGFAELFPAAPGAECHTNNVAGTCAITAPEVALGKGNAKCDVWSLGCCLFGLLSKPTNTLKESPEDFAPYPFHPKTTDNIDMEAFIEQQRAGPDWSKLQASAAARDVLSNMLTFAVKERPRMDTVVKHEWFTNEGTDQVLSNEQLDNLCRFHLANRLAHHVYTEIAGTLSLAELRHLMNLLSGLDKEHLHLDELTSAMVSMGVSEVVAGRAAKRFTRDGFVEFNFFVETIEGLHRTMLHTHLLEAFNKVDLDGTGFITKAELTKILEQDQFTHLDAEKIVDGIVTALGNCRLISFERLKHYTETSG</sequence>
<dbReference type="InterPro" id="IPR018247">
    <property type="entry name" value="EF_Hand_1_Ca_BS"/>
</dbReference>
<dbReference type="SMART" id="SM00220">
    <property type="entry name" value="S_TKc"/>
    <property type="match status" value="1"/>
</dbReference>
<evidence type="ECO:0000256" key="7">
    <source>
        <dbReference type="ARBA" id="ARBA00022840"/>
    </source>
</evidence>
<keyword evidence="6" id="KW-0106">Calcium</keyword>
<dbReference type="EMBL" id="HBFQ01024081">
    <property type="protein sequence ID" value="CAD8842641.1"/>
    <property type="molecule type" value="Transcribed_RNA"/>
</dbReference>
<dbReference type="InterPro" id="IPR011009">
    <property type="entry name" value="Kinase-like_dom_sf"/>
</dbReference>
<dbReference type="GO" id="GO:0005524">
    <property type="term" value="F:ATP binding"/>
    <property type="evidence" value="ECO:0007669"/>
    <property type="project" value="UniProtKB-KW"/>
</dbReference>
<dbReference type="GO" id="GO:0004674">
    <property type="term" value="F:protein serine/threonine kinase activity"/>
    <property type="evidence" value="ECO:0007669"/>
    <property type="project" value="UniProtKB-KW"/>
</dbReference>
<evidence type="ECO:0000256" key="1">
    <source>
        <dbReference type="ARBA" id="ARBA00001946"/>
    </source>
</evidence>
<keyword evidence="4" id="KW-0547">Nucleotide-binding</keyword>
<dbReference type="SUPFAM" id="SSF47473">
    <property type="entry name" value="EF-hand"/>
    <property type="match status" value="1"/>
</dbReference>
<dbReference type="InterPro" id="IPR008271">
    <property type="entry name" value="Ser/Thr_kinase_AS"/>
</dbReference>
<evidence type="ECO:0000259" key="10">
    <source>
        <dbReference type="PROSITE" id="PS50222"/>
    </source>
</evidence>
<dbReference type="Gene3D" id="3.30.200.20">
    <property type="entry name" value="Phosphorylase Kinase, domain 1"/>
    <property type="match status" value="1"/>
</dbReference>
<reference evidence="11" key="1">
    <citation type="submission" date="2021-01" db="EMBL/GenBank/DDBJ databases">
        <authorList>
            <person name="Corre E."/>
            <person name="Pelletier E."/>
            <person name="Niang G."/>
            <person name="Scheremetjew M."/>
            <person name="Finn R."/>
            <person name="Kale V."/>
            <person name="Holt S."/>
            <person name="Cochrane G."/>
            <person name="Meng A."/>
            <person name="Brown T."/>
            <person name="Cohen L."/>
        </authorList>
    </citation>
    <scope>NUCLEOTIDE SEQUENCE</scope>
</reference>
<dbReference type="PROSITE" id="PS00018">
    <property type="entry name" value="EF_HAND_1"/>
    <property type="match status" value="1"/>
</dbReference>
<protein>
    <recommendedName>
        <fullName evidence="12">Calmodulin</fullName>
    </recommendedName>
</protein>
<dbReference type="Gene3D" id="1.10.510.10">
    <property type="entry name" value="Transferase(Phosphotransferase) domain 1"/>
    <property type="match status" value="1"/>
</dbReference>
<evidence type="ECO:0000256" key="6">
    <source>
        <dbReference type="ARBA" id="ARBA00022837"/>
    </source>
</evidence>
<evidence type="ECO:0000256" key="2">
    <source>
        <dbReference type="ARBA" id="ARBA00022527"/>
    </source>
</evidence>
<evidence type="ECO:0000256" key="4">
    <source>
        <dbReference type="ARBA" id="ARBA00022741"/>
    </source>
</evidence>
<organism evidence="11">
    <name type="scientific">Noctiluca scintillans</name>
    <name type="common">Sea sparkle</name>
    <name type="synonym">Red tide dinoflagellate</name>
    <dbReference type="NCBI Taxonomy" id="2966"/>
    <lineage>
        <taxon>Eukaryota</taxon>
        <taxon>Sar</taxon>
        <taxon>Alveolata</taxon>
        <taxon>Dinophyceae</taxon>
        <taxon>Noctilucales</taxon>
        <taxon>Noctilucaceae</taxon>
        <taxon>Noctiluca</taxon>
    </lineage>
</organism>
<name>A0A7S1F4J7_NOCSC</name>
<gene>
    <name evidence="11" type="ORF">NSCI0253_LOCUS16989</name>
</gene>
<dbReference type="PROSITE" id="PS50222">
    <property type="entry name" value="EF_HAND_2"/>
    <property type="match status" value="1"/>
</dbReference>
<dbReference type="InterPro" id="IPR002048">
    <property type="entry name" value="EF_hand_dom"/>
</dbReference>
<dbReference type="PROSITE" id="PS50011">
    <property type="entry name" value="PROTEIN_KINASE_DOM"/>
    <property type="match status" value="1"/>
</dbReference>
<dbReference type="InterPro" id="IPR011992">
    <property type="entry name" value="EF-hand-dom_pair"/>
</dbReference>
<dbReference type="InterPro" id="IPR000719">
    <property type="entry name" value="Prot_kinase_dom"/>
</dbReference>
<comment type="cofactor">
    <cofactor evidence="1">
        <name>Mg(2+)</name>
        <dbReference type="ChEBI" id="CHEBI:18420"/>
    </cofactor>
</comment>
<feature type="domain" description="EF-hand" evidence="10">
    <location>
        <begin position="428"/>
        <end position="463"/>
    </location>
</feature>
<feature type="domain" description="Protein kinase" evidence="9">
    <location>
        <begin position="43"/>
        <end position="322"/>
    </location>
</feature>
<keyword evidence="2" id="KW-0723">Serine/threonine-protein kinase</keyword>